<dbReference type="Proteomes" id="UP001295684">
    <property type="component" value="Unassembled WGS sequence"/>
</dbReference>
<keyword evidence="1" id="KW-0812">Transmembrane</keyword>
<sequence>MEPLNSEYHKDGDDIELQDIKFERLNNSEIAKESERFESFKDDSRYCLNAPDGHYYYAHVDDKSDSLCEGKLQKLEKRRKELDQFLMRAVDSIDFSYEFEQDPSLRFNFHRRGYLICLIIVSFGLIASYISYLNINNIIQEAISVGKLTDSDKIKSIIQVIIYFDSSIMIFVLGTGLVAQYTIKTSIFKMHSILLVCSILTIIPLSYLSEIYLIVFTSRMLCYIYCRYLISIIYNSLVYPIFTSIEDDHQRTRAIERFNNFIKFGQARVLQNYTSRSQEQFSISQRIFRI</sequence>
<feature type="transmembrane region" description="Helical" evidence="1">
    <location>
        <begin position="113"/>
        <end position="132"/>
    </location>
</feature>
<evidence type="ECO:0000313" key="2">
    <source>
        <dbReference type="EMBL" id="CAI2387662.1"/>
    </source>
</evidence>
<organism evidence="2 3">
    <name type="scientific">Euplotes crassus</name>
    <dbReference type="NCBI Taxonomy" id="5936"/>
    <lineage>
        <taxon>Eukaryota</taxon>
        <taxon>Sar</taxon>
        <taxon>Alveolata</taxon>
        <taxon>Ciliophora</taxon>
        <taxon>Intramacronucleata</taxon>
        <taxon>Spirotrichea</taxon>
        <taxon>Hypotrichia</taxon>
        <taxon>Euplotida</taxon>
        <taxon>Euplotidae</taxon>
        <taxon>Moneuplotes</taxon>
    </lineage>
</organism>
<proteinExistence type="predicted"/>
<feature type="transmembrane region" description="Helical" evidence="1">
    <location>
        <begin position="222"/>
        <end position="242"/>
    </location>
</feature>
<evidence type="ECO:0000313" key="3">
    <source>
        <dbReference type="Proteomes" id="UP001295684"/>
    </source>
</evidence>
<comment type="caution">
    <text evidence="2">The sequence shown here is derived from an EMBL/GenBank/DDBJ whole genome shotgun (WGS) entry which is preliminary data.</text>
</comment>
<accession>A0AAD1YDD4</accession>
<feature type="transmembrane region" description="Helical" evidence="1">
    <location>
        <begin position="193"/>
        <end position="216"/>
    </location>
</feature>
<reference evidence="2" key="1">
    <citation type="submission" date="2023-07" db="EMBL/GenBank/DDBJ databases">
        <authorList>
            <consortium name="AG Swart"/>
            <person name="Singh M."/>
            <person name="Singh A."/>
            <person name="Seah K."/>
            <person name="Emmerich C."/>
        </authorList>
    </citation>
    <scope>NUCLEOTIDE SEQUENCE</scope>
    <source>
        <strain evidence="2">DP1</strain>
    </source>
</reference>
<dbReference type="AlphaFoldDB" id="A0AAD1YDD4"/>
<keyword evidence="3" id="KW-1185">Reference proteome</keyword>
<name>A0AAD1YDD4_EUPCR</name>
<keyword evidence="1" id="KW-0472">Membrane</keyword>
<keyword evidence="1" id="KW-1133">Transmembrane helix</keyword>
<dbReference type="EMBL" id="CAMPGE010030157">
    <property type="protein sequence ID" value="CAI2387662.1"/>
    <property type="molecule type" value="Genomic_DNA"/>
</dbReference>
<feature type="transmembrane region" description="Helical" evidence="1">
    <location>
        <begin position="157"/>
        <end position="181"/>
    </location>
</feature>
<protein>
    <submittedName>
        <fullName evidence="2">Uncharacterized protein</fullName>
    </submittedName>
</protein>
<evidence type="ECO:0000256" key="1">
    <source>
        <dbReference type="SAM" id="Phobius"/>
    </source>
</evidence>
<gene>
    <name evidence="2" type="ORF">ECRASSUSDP1_LOCUS29296</name>
</gene>